<dbReference type="EMBL" id="CAMKVN010000170">
    <property type="protein sequence ID" value="CAI2164668.1"/>
    <property type="molecule type" value="Genomic_DNA"/>
</dbReference>
<comment type="caution">
    <text evidence="1">The sequence shown here is derived from an EMBL/GenBank/DDBJ whole genome shotgun (WGS) entry which is preliminary data.</text>
</comment>
<accession>A0A9W4SDT6</accession>
<gene>
    <name evidence="1" type="ORF">FWILDA_LOCUS1682</name>
</gene>
<reference evidence="1" key="1">
    <citation type="submission" date="2022-08" db="EMBL/GenBank/DDBJ databases">
        <authorList>
            <person name="Kallberg Y."/>
            <person name="Tangrot J."/>
            <person name="Rosling A."/>
        </authorList>
    </citation>
    <scope>NUCLEOTIDE SEQUENCE</scope>
    <source>
        <strain evidence="1">Wild A</strain>
    </source>
</reference>
<evidence type="ECO:0000313" key="2">
    <source>
        <dbReference type="Proteomes" id="UP001153678"/>
    </source>
</evidence>
<evidence type="ECO:0000313" key="1">
    <source>
        <dbReference type="EMBL" id="CAI2164668.1"/>
    </source>
</evidence>
<sequence>MRFLNNNFVRQKIHLNVTTSGEYEIPFTLVPDFSTPKYYYRQHVFTNPSPLSTSCRQMENRSTI</sequence>
<proteinExistence type="predicted"/>
<name>A0A9W4SDT6_9GLOM</name>
<dbReference type="Proteomes" id="UP001153678">
    <property type="component" value="Unassembled WGS sequence"/>
</dbReference>
<dbReference type="AlphaFoldDB" id="A0A9W4SDT6"/>
<protein>
    <submittedName>
        <fullName evidence="1">4825_t:CDS:1</fullName>
    </submittedName>
</protein>
<organism evidence="1 2">
    <name type="scientific">Funneliformis geosporum</name>
    <dbReference type="NCBI Taxonomy" id="1117311"/>
    <lineage>
        <taxon>Eukaryota</taxon>
        <taxon>Fungi</taxon>
        <taxon>Fungi incertae sedis</taxon>
        <taxon>Mucoromycota</taxon>
        <taxon>Glomeromycotina</taxon>
        <taxon>Glomeromycetes</taxon>
        <taxon>Glomerales</taxon>
        <taxon>Glomeraceae</taxon>
        <taxon>Funneliformis</taxon>
    </lineage>
</organism>
<keyword evidence="2" id="KW-1185">Reference proteome</keyword>